<dbReference type="STRING" id="279238.Saro_0634"/>
<evidence type="ECO:0000256" key="1">
    <source>
        <dbReference type="SAM" id="MobiDB-lite"/>
    </source>
</evidence>
<evidence type="ECO:0000313" key="3">
    <source>
        <dbReference type="Proteomes" id="UP000009134"/>
    </source>
</evidence>
<organism evidence="2 3">
    <name type="scientific">Novosphingobium aromaticivorans (strain ATCC 700278 / DSM 12444 / CCUG 56034 / CIP 105152 / NBRC 16084 / F199)</name>
    <dbReference type="NCBI Taxonomy" id="279238"/>
    <lineage>
        <taxon>Bacteria</taxon>
        <taxon>Pseudomonadati</taxon>
        <taxon>Pseudomonadota</taxon>
        <taxon>Alphaproteobacteria</taxon>
        <taxon>Sphingomonadales</taxon>
        <taxon>Sphingomonadaceae</taxon>
        <taxon>Novosphingobium</taxon>
    </lineage>
</organism>
<sequence length="115" mass="12266">MIAPELLQGSPRIGASTACKRRRRSSLGPPLGRAPLGQVVDLSGGGLVRWSSINTGMFTVPAILIHEPAHTLDRAHPHVASSAQLSDEMTIAKCLLPQSGRAQRVSLEELLNVIQ</sequence>
<dbReference type="HOGENOM" id="CLU_2106448_0_0_5"/>
<accession>Q2GAP2</accession>
<evidence type="ECO:0000313" key="2">
    <source>
        <dbReference type="EMBL" id="ABD25081.1"/>
    </source>
</evidence>
<proteinExistence type="predicted"/>
<keyword evidence="3" id="KW-1185">Reference proteome</keyword>
<protein>
    <submittedName>
        <fullName evidence="2">Uncharacterized protein</fullName>
    </submittedName>
</protein>
<gene>
    <name evidence="2" type="ordered locus">Saro_0634</name>
</gene>
<dbReference type="Proteomes" id="UP000009134">
    <property type="component" value="Chromosome"/>
</dbReference>
<name>Q2GAP2_NOVAD</name>
<dbReference type="KEGG" id="nar:Saro_0634"/>
<dbReference type="EMBL" id="CP000248">
    <property type="protein sequence ID" value="ABD25081.1"/>
    <property type="molecule type" value="Genomic_DNA"/>
</dbReference>
<dbReference type="AlphaFoldDB" id="Q2GAP2"/>
<reference evidence="3" key="1">
    <citation type="submission" date="2006-01" db="EMBL/GenBank/DDBJ databases">
        <title>Complete sequence of Novosphingobium aromaticivorans DSM 12444.</title>
        <authorList>
            <consortium name="US DOE Joint Genome Institute"/>
            <person name="Copeland A."/>
            <person name="Lucas S."/>
            <person name="Lapidus A."/>
            <person name="Barry K."/>
            <person name="Detter J.C."/>
            <person name="Glavina T."/>
            <person name="Hammon N."/>
            <person name="Israni S."/>
            <person name="Pitluck S."/>
            <person name="Chain P."/>
            <person name="Malfatti S."/>
            <person name="Shin M."/>
            <person name="Vergez L."/>
            <person name="Schmutz J."/>
            <person name="Larimer F."/>
            <person name="Land M."/>
            <person name="Kyrpides N."/>
            <person name="Ivanova N."/>
            <person name="Fredrickson J."/>
            <person name="Balkwill D."/>
            <person name="Romine M.F."/>
            <person name="Richardson P."/>
        </authorList>
    </citation>
    <scope>NUCLEOTIDE SEQUENCE [LARGE SCALE GENOMIC DNA]</scope>
    <source>
        <strain evidence="3">ATCC 700278 / DSM 12444 / CCUG 56034 / CIP 105152 / NBRC 16084 / F199</strain>
    </source>
</reference>
<feature type="region of interest" description="Disordered" evidence="1">
    <location>
        <begin position="8"/>
        <end position="32"/>
    </location>
</feature>